<dbReference type="InterPro" id="IPR027056">
    <property type="entry name" value="Gluconate_2DH_su3"/>
</dbReference>
<proteinExistence type="predicted"/>
<keyword evidence="3" id="KW-1185">Reference proteome</keyword>
<dbReference type="AlphaFoldDB" id="A0A6C0GTN0"/>
<reference evidence="2 3" key="1">
    <citation type="submission" date="2020-01" db="EMBL/GenBank/DDBJ databases">
        <authorList>
            <person name="Kim M.K."/>
        </authorList>
    </citation>
    <scope>NUCLEOTIDE SEQUENCE [LARGE SCALE GENOMIC DNA]</scope>
    <source>
        <strain evidence="2 3">172606-1</strain>
    </source>
</reference>
<evidence type="ECO:0000313" key="2">
    <source>
        <dbReference type="EMBL" id="QHT71519.1"/>
    </source>
</evidence>
<feature type="chain" id="PRO_5025396219" evidence="1">
    <location>
        <begin position="30"/>
        <end position="180"/>
    </location>
</feature>
<evidence type="ECO:0000256" key="1">
    <source>
        <dbReference type="SAM" id="SignalP"/>
    </source>
</evidence>
<dbReference type="EMBL" id="CP048222">
    <property type="protein sequence ID" value="QHT71519.1"/>
    <property type="molecule type" value="Genomic_DNA"/>
</dbReference>
<protein>
    <submittedName>
        <fullName evidence="2">Gluconate 2-dehydrogenase subunit 3 family protein</fullName>
    </submittedName>
</protein>
<keyword evidence="1" id="KW-0732">Signal</keyword>
<dbReference type="Proteomes" id="UP000480178">
    <property type="component" value="Chromosome"/>
</dbReference>
<name>A0A6C0GTN0_9BACT</name>
<dbReference type="Pfam" id="PF13618">
    <property type="entry name" value="Gluconate_2-dh3"/>
    <property type="match status" value="1"/>
</dbReference>
<accession>A0A6C0GTN0</accession>
<gene>
    <name evidence="2" type="ORF">GXP67_35090</name>
</gene>
<dbReference type="RefSeq" id="WP_162447455.1">
    <property type="nucleotide sequence ID" value="NZ_CP048222.1"/>
</dbReference>
<dbReference type="KEGG" id="rhoz:GXP67_35090"/>
<evidence type="ECO:0000313" key="3">
    <source>
        <dbReference type="Proteomes" id="UP000480178"/>
    </source>
</evidence>
<organism evidence="2 3">
    <name type="scientific">Rhodocytophaga rosea</name>
    <dbReference type="NCBI Taxonomy" id="2704465"/>
    <lineage>
        <taxon>Bacteria</taxon>
        <taxon>Pseudomonadati</taxon>
        <taxon>Bacteroidota</taxon>
        <taxon>Cytophagia</taxon>
        <taxon>Cytophagales</taxon>
        <taxon>Rhodocytophagaceae</taxon>
        <taxon>Rhodocytophaga</taxon>
    </lineage>
</organism>
<sequence length="180" mass="19986">MANLLMHRREALQKLAILLGGTLSLPAQAALLGEKINSIAIDIPTDQQELISELADVIMPETENPGAKKAGVGKFIVRVIQDCTAKEEQDKFLQGLQKINTLSQTTYSKSFNKLDRTQQNEIMGKIARQENDFFKGLRELTVVGFFTSQIGATQVLQYLPVPGKFQGDIPLEPSQRTWSL</sequence>
<feature type="signal peptide" evidence="1">
    <location>
        <begin position="1"/>
        <end position="29"/>
    </location>
</feature>